<evidence type="ECO:0000313" key="13">
    <source>
        <dbReference type="RefSeq" id="XP_013063093.1"/>
    </source>
</evidence>
<reference evidence="9" key="1">
    <citation type="journal article" date="2004" name="J. Parasitol.">
        <title>The mitochondrial genome of Biomphalaria glabrata (Gastropoda: Basommatophora), intermediate host of Schistosoma mansoni.</title>
        <authorList>
            <person name="DeJong R.J."/>
            <person name="Emery A.M."/>
            <person name="Adema C.M."/>
        </authorList>
    </citation>
    <scope>NUCLEOTIDE SEQUENCE</scope>
    <source>
        <strain evidence="9">BB02</strain>
    </source>
</reference>
<dbReference type="GO" id="GO:0006729">
    <property type="term" value="P:tetrahydrobiopterin biosynthetic process"/>
    <property type="evidence" value="ECO:0007669"/>
    <property type="project" value="UniProtKB-UniPathway"/>
</dbReference>
<dbReference type="EnsemblMetazoa" id="BGLB028081-RC">
    <property type="protein sequence ID" value="BGLB028081-PC"/>
    <property type="gene ID" value="BGLB028081"/>
</dbReference>
<dbReference type="PANTHER" id="PTHR12589:SF7">
    <property type="entry name" value="6-PYRUVOYL TETRAHYDROBIOPTERIN SYNTHASE"/>
    <property type="match status" value="1"/>
</dbReference>
<evidence type="ECO:0000313" key="16">
    <source>
        <dbReference type="RefSeq" id="XP_013063099.1"/>
    </source>
</evidence>
<dbReference type="FunFam" id="3.30.479.10:FF:000003">
    <property type="entry name" value="6-pyruvoyl tetrahydrobiopterin synthase"/>
    <property type="match status" value="1"/>
</dbReference>
<evidence type="ECO:0000256" key="1">
    <source>
        <dbReference type="ARBA" id="ARBA00001947"/>
    </source>
</evidence>
<dbReference type="GO" id="GO:0005739">
    <property type="term" value="C:mitochondrion"/>
    <property type="evidence" value="ECO:0007669"/>
    <property type="project" value="TreeGrafter"/>
</dbReference>
<evidence type="ECO:0000256" key="5">
    <source>
        <dbReference type="ARBA" id="ARBA00022723"/>
    </source>
</evidence>
<dbReference type="PANTHER" id="PTHR12589">
    <property type="entry name" value="PYRUVOYL TETRAHYDROBIOPTERIN SYNTHASE"/>
    <property type="match status" value="1"/>
</dbReference>
<evidence type="ECO:0000313" key="9">
    <source>
        <dbReference type="EnsemblMetazoa" id="BGLB028081-PC"/>
    </source>
</evidence>
<reference evidence="10" key="3">
    <citation type="submission" date="2020-05" db="UniProtKB">
        <authorList>
            <consortium name="EnsemblMetazoa"/>
        </authorList>
    </citation>
    <scope>IDENTIFICATION</scope>
    <source>
        <strain evidence="10">BB02</strain>
    </source>
</reference>
<evidence type="ECO:0000313" key="14">
    <source>
        <dbReference type="RefSeq" id="XP_013063095.1"/>
    </source>
</evidence>
<evidence type="ECO:0000313" key="15">
    <source>
        <dbReference type="RefSeq" id="XP_013063096.1"/>
    </source>
</evidence>
<dbReference type="RefSeq" id="XP_013063096.1">
    <property type="nucleotide sequence ID" value="XM_013207642.2"/>
</dbReference>
<evidence type="ECO:0000256" key="2">
    <source>
        <dbReference type="ARBA" id="ARBA00005126"/>
    </source>
</evidence>
<dbReference type="RefSeq" id="XP_013063095.1">
    <property type="nucleotide sequence ID" value="XM_013207641.2"/>
</dbReference>
<dbReference type="RefSeq" id="XP_055901566.1">
    <property type="nucleotide sequence ID" value="XM_056045591.1"/>
</dbReference>
<reference evidence="9" key="2">
    <citation type="submission" date="2013-03" db="EMBL/GenBank/DDBJ databases">
        <title>Sequence assembly of the Biomphalaria glabrata genome version 4.3.</title>
        <authorList>
            <person name="Warren W."/>
            <person name="Wilson R.K."/>
            <person name="Hillier L.W."/>
            <person name="Minx P."/>
        </authorList>
    </citation>
    <scope>NUCLEOTIDE SEQUENCE</scope>
    <source>
        <strain evidence="9">BB02</strain>
    </source>
</reference>
<keyword evidence="12" id="KW-1185">Reference proteome</keyword>
<evidence type="ECO:0000256" key="8">
    <source>
        <dbReference type="ARBA" id="ARBA00023239"/>
    </source>
</evidence>
<dbReference type="Pfam" id="PF01242">
    <property type="entry name" value="PTPS"/>
    <property type="match status" value="1"/>
</dbReference>
<dbReference type="EnsemblMetazoa" id="BGLB028081-RE">
    <property type="protein sequence ID" value="BGLB028081-PE"/>
    <property type="gene ID" value="BGLB028081"/>
</dbReference>
<dbReference type="KEGG" id="bgt:106052289"/>
<dbReference type="EC" id="4.2.3.12" evidence="4"/>
<dbReference type="GO" id="GO:0003874">
    <property type="term" value="F:6-pyruvoyltetrahydropterin synthase activity"/>
    <property type="evidence" value="ECO:0007669"/>
    <property type="project" value="UniProtKB-EC"/>
</dbReference>
<dbReference type="Proteomes" id="UP000076420">
    <property type="component" value="Unassembled WGS sequence"/>
</dbReference>
<dbReference type="InterPro" id="IPR038418">
    <property type="entry name" value="6-PTP_synth/QueD_sf"/>
</dbReference>
<keyword evidence="7" id="KW-0783">Tetrahydrobiopterin biosynthesis</keyword>
<keyword evidence="5" id="KW-0479">Metal-binding</keyword>
<evidence type="ECO:0000256" key="4">
    <source>
        <dbReference type="ARBA" id="ARBA00013100"/>
    </source>
</evidence>
<name>A0A2C9L894_BIOGL</name>
<dbReference type="EnsemblMetazoa" id="BGLB028081-RF">
    <property type="protein sequence ID" value="BGLB028081-PF"/>
    <property type="gene ID" value="BGLB028081"/>
</dbReference>
<dbReference type="InterPro" id="IPR007115">
    <property type="entry name" value="6-PTP_synth/QueD"/>
</dbReference>
<organism evidence="10 11">
    <name type="scientific">Biomphalaria glabrata</name>
    <name type="common">Bloodfluke planorb</name>
    <name type="synonym">Freshwater snail</name>
    <dbReference type="NCBI Taxonomy" id="6526"/>
    <lineage>
        <taxon>Eukaryota</taxon>
        <taxon>Metazoa</taxon>
        <taxon>Spiralia</taxon>
        <taxon>Lophotrochozoa</taxon>
        <taxon>Mollusca</taxon>
        <taxon>Gastropoda</taxon>
        <taxon>Heterobranchia</taxon>
        <taxon>Euthyneura</taxon>
        <taxon>Panpulmonata</taxon>
        <taxon>Hygrophila</taxon>
        <taxon>Lymnaeoidea</taxon>
        <taxon>Planorbidae</taxon>
        <taxon>Biomphalaria</taxon>
    </lineage>
</organism>
<keyword evidence="6" id="KW-0862">Zinc</keyword>
<dbReference type="VEuPathDB" id="VectorBase:BGLAX_029211"/>
<evidence type="ECO:0000256" key="7">
    <source>
        <dbReference type="ARBA" id="ARBA00023007"/>
    </source>
</evidence>
<evidence type="ECO:0000313" key="11">
    <source>
        <dbReference type="Proteomes" id="UP000076420"/>
    </source>
</evidence>
<dbReference type="EnsemblMetazoa" id="BGLB028081-RB">
    <property type="protein sequence ID" value="BGLB028081-PB"/>
    <property type="gene ID" value="BGLB028081"/>
</dbReference>
<accession>A0A2C9L894</accession>
<evidence type="ECO:0000256" key="3">
    <source>
        <dbReference type="ARBA" id="ARBA00009164"/>
    </source>
</evidence>
<dbReference type="Proteomes" id="UP001165740">
    <property type="component" value="Chromosome 1"/>
</dbReference>
<comment type="similarity">
    <text evidence="3">Belongs to the PTPS family.</text>
</comment>
<evidence type="ECO:0000313" key="17">
    <source>
        <dbReference type="RefSeq" id="XP_055901566.1"/>
    </source>
</evidence>
<comment type="pathway">
    <text evidence="2">Cofactor biosynthesis; tetrahydrobiopterin biosynthesis; tetrahydrobiopterin from 7,8-dihydroneopterin triphosphate: step 1/3.</text>
</comment>
<dbReference type="RefSeq" id="XP_013063093.1">
    <property type="nucleotide sequence ID" value="XM_013207639.2"/>
</dbReference>
<dbReference type="OrthoDB" id="14045at2759"/>
<gene>
    <name evidence="10" type="primary">106052289</name>
    <name evidence="13 14 15 16 17" type="synonym">LOC106052289</name>
</gene>
<dbReference type="VEuPathDB" id="VectorBase:BGLB028081"/>
<dbReference type="AlphaFoldDB" id="A0A2C9L894"/>
<dbReference type="Gene3D" id="3.30.479.10">
    <property type="entry name" value="6-pyruvoyl tetrahydropterin synthase/QueD"/>
    <property type="match status" value="1"/>
</dbReference>
<dbReference type="STRING" id="6526.A0A2C9L894"/>
<evidence type="ECO:0000256" key="6">
    <source>
        <dbReference type="ARBA" id="ARBA00022833"/>
    </source>
</evidence>
<dbReference type="GeneID" id="106052289"/>
<evidence type="ECO:0000313" key="12">
    <source>
        <dbReference type="Proteomes" id="UP001165740"/>
    </source>
</evidence>
<protein>
    <recommendedName>
        <fullName evidence="4">6-pyruvoyltetrahydropterin synthase</fullName>
        <ecNumber evidence="4">4.2.3.12</ecNumber>
    </recommendedName>
</protein>
<evidence type="ECO:0000313" key="10">
    <source>
        <dbReference type="EnsemblMetazoa" id="BGLB028081-PF"/>
    </source>
</evidence>
<dbReference type="EnsemblMetazoa" id="BGLB028081-RA">
    <property type="protein sequence ID" value="BGLB028081-PA"/>
    <property type="gene ID" value="BGLB028081"/>
</dbReference>
<dbReference type="SUPFAM" id="SSF55620">
    <property type="entry name" value="Tetrahydrobiopterin biosynthesis enzymes-like"/>
    <property type="match status" value="1"/>
</dbReference>
<sequence>MSGGNVPVVYMQRTETFSACHRLHSPLLSDEENLLTYGKCNHKYGHGHNYKVKVTLKGPVDPKTGMVMNLIDLNKFIEEAIMSVFDHKNIDIDVPYFKHNISTTENVAVYIWNSMKEKVGNLLYEIKVNETDKNVFIYRGELQSN</sequence>
<dbReference type="EnsemblMetazoa" id="BGLB028081-RD">
    <property type="protein sequence ID" value="BGLB028081-PD"/>
    <property type="gene ID" value="BGLB028081"/>
</dbReference>
<dbReference type="RefSeq" id="XP_013063099.1">
    <property type="nucleotide sequence ID" value="XM_013207645.2"/>
</dbReference>
<keyword evidence="8" id="KW-0456">Lyase</keyword>
<dbReference type="OMA" id="HFNAAHK"/>
<dbReference type="GO" id="GO:0046872">
    <property type="term" value="F:metal ion binding"/>
    <property type="evidence" value="ECO:0007669"/>
    <property type="project" value="UniProtKB-KW"/>
</dbReference>
<comment type="cofactor">
    <cofactor evidence="1">
        <name>Zn(2+)</name>
        <dbReference type="ChEBI" id="CHEBI:29105"/>
    </cofactor>
</comment>
<dbReference type="UniPathway" id="UPA00849">
    <property type="reaction ID" value="UER00819"/>
</dbReference>
<proteinExistence type="inferred from homology"/>
<dbReference type="CDD" id="cd00470">
    <property type="entry name" value="PTPS"/>
    <property type="match status" value="1"/>
</dbReference>
<reference evidence="13 14" key="4">
    <citation type="submission" date="2025-04" db="UniProtKB">
        <authorList>
            <consortium name="RefSeq"/>
        </authorList>
    </citation>
    <scope>IDENTIFICATION</scope>
</reference>